<comment type="caution">
    <text evidence="6">The sequence shown here is derived from an EMBL/GenBank/DDBJ whole genome shotgun (WGS) entry which is preliminary data.</text>
</comment>
<dbReference type="EC" id="3.2.1.1" evidence="4"/>
<dbReference type="InterPro" id="IPR045857">
    <property type="entry name" value="O16G_dom_2"/>
</dbReference>
<keyword evidence="7" id="KW-1185">Reference proteome</keyword>
<evidence type="ECO:0000313" key="6">
    <source>
        <dbReference type="EMBL" id="MFD2729374.1"/>
    </source>
</evidence>
<dbReference type="EMBL" id="JBHUMO010000044">
    <property type="protein sequence ID" value="MFD2729374.1"/>
    <property type="molecule type" value="Genomic_DNA"/>
</dbReference>
<dbReference type="Gene3D" id="2.60.40.1180">
    <property type="entry name" value="Golgi alpha-mannosidase II"/>
    <property type="match status" value="1"/>
</dbReference>
<dbReference type="InterPro" id="IPR006046">
    <property type="entry name" value="Alpha_amylase"/>
</dbReference>
<feature type="domain" description="Glycosyl hydrolase family 13 catalytic" evidence="5">
    <location>
        <begin position="21"/>
        <end position="418"/>
    </location>
</feature>
<keyword evidence="4" id="KW-0119">Carbohydrate metabolism</keyword>
<dbReference type="NCBIfam" id="NF008183">
    <property type="entry name" value="PRK10933.1"/>
    <property type="match status" value="1"/>
</dbReference>
<sequence>MEDMHEKQQAMPWWKEAIGYQIYPKSFKDSNGDGIGDLQGIRKNLRYLKELGIDFVWLNPVYASPNVDNGYDISDYQDINPEFGTMEDMLKLIDEAHDLGIKIIMDLVINHTSDQHPWFKEALQGKDNPYHDYYIWADGNDKPNQWESIFGGSVWEYVPAIDQQYLHVFAKEQPDLNWENPNMRQDIYTMIRWWLDLGIDGFRIDAISHIKKSPWHTKPKKDWAYSPFTNVKGIGVYLRELSKVFKEYDIVTVGEASGVTAEQAPEWVGKDGYFNMIFEFEHISLWKREKNDTMDVVALKKALGRWQKRLDYGQGWNALYMENHDVPRSVSVFGNDQPVYREKAATALATMYLLLQGTPFIYQGQEIGMTNMTFRSLDELDDVTAKNQIEELLQMEDNEDRKLEILELMSSISRDNSRTPMQWNTSENAGFTTGKPWMVVNPNYTTINVAEQTQQPTSILSYYKKLIQLRKTQNIFVSGHYHDYLPKHPQVYIYERFLEEDRMLVVVNLTKEPAEINLPTAISGQSWSLVMGNHPIGSHAADPLSPFKQQLKEKQKKLALEPYEALIYHVN</sequence>
<dbReference type="InterPro" id="IPR013780">
    <property type="entry name" value="Glyco_hydro_b"/>
</dbReference>
<proteinExistence type="inferred from homology"/>
<dbReference type="Proteomes" id="UP001597427">
    <property type="component" value="Unassembled WGS sequence"/>
</dbReference>
<dbReference type="PANTHER" id="PTHR10357:SF178">
    <property type="entry name" value="OLIGO-1,6-GLUCOSIDASE 3-RELATED"/>
    <property type="match status" value="1"/>
</dbReference>
<dbReference type="InterPro" id="IPR006047">
    <property type="entry name" value="GH13_cat_dom"/>
</dbReference>
<evidence type="ECO:0000259" key="5">
    <source>
        <dbReference type="SMART" id="SM00642"/>
    </source>
</evidence>
<evidence type="ECO:0000256" key="4">
    <source>
        <dbReference type="RuleBase" id="RU361134"/>
    </source>
</evidence>
<dbReference type="PRINTS" id="PR00110">
    <property type="entry name" value="ALPHAAMYLASE"/>
</dbReference>
<dbReference type="InterPro" id="IPR017853">
    <property type="entry name" value="GH"/>
</dbReference>
<organism evidence="6 7">
    <name type="scientific">Enterococcus camelliae</name>
    <dbReference type="NCBI Taxonomy" id="453959"/>
    <lineage>
        <taxon>Bacteria</taxon>
        <taxon>Bacillati</taxon>
        <taxon>Bacillota</taxon>
        <taxon>Bacilli</taxon>
        <taxon>Lactobacillales</taxon>
        <taxon>Enterococcaceae</taxon>
        <taxon>Enterococcus</taxon>
    </lineage>
</organism>
<dbReference type="Pfam" id="PF00128">
    <property type="entry name" value="Alpha-amylase"/>
    <property type="match status" value="1"/>
</dbReference>
<protein>
    <recommendedName>
        <fullName evidence="4">Alpha-amylase</fullName>
        <ecNumber evidence="4">3.2.1.1</ecNumber>
    </recommendedName>
</protein>
<evidence type="ECO:0000313" key="7">
    <source>
        <dbReference type="Proteomes" id="UP001597427"/>
    </source>
</evidence>
<keyword evidence="2 4" id="KW-0326">Glycosidase</keyword>
<keyword evidence="4" id="KW-0378">Hydrolase</keyword>
<dbReference type="RefSeq" id="WP_379981654.1">
    <property type="nucleotide sequence ID" value="NZ_JBHUMO010000044.1"/>
</dbReference>
<comment type="similarity">
    <text evidence="1 3">Belongs to the glycosyl hydrolase 13 family.</text>
</comment>
<dbReference type="PANTHER" id="PTHR10357">
    <property type="entry name" value="ALPHA-AMYLASE FAMILY MEMBER"/>
    <property type="match status" value="1"/>
</dbReference>
<evidence type="ECO:0000256" key="2">
    <source>
        <dbReference type="ARBA" id="ARBA00023295"/>
    </source>
</evidence>
<name>A0ABW5TKP7_9ENTE</name>
<comment type="catalytic activity">
    <reaction evidence="4">
        <text>Endohydrolysis of (1-&gt;4)-alpha-D-glucosidic linkages in polysaccharides containing three or more (1-&gt;4)-alpha-linked D-glucose units.</text>
        <dbReference type="EC" id="3.2.1.1"/>
    </reaction>
</comment>
<dbReference type="CDD" id="cd11333">
    <property type="entry name" value="AmyAc_SI_OligoGlu_DGase"/>
    <property type="match status" value="1"/>
</dbReference>
<gene>
    <name evidence="6" type="ORF">ACFSR0_08040</name>
</gene>
<accession>A0ABW5TKP7</accession>
<evidence type="ECO:0000256" key="3">
    <source>
        <dbReference type="RuleBase" id="RU003615"/>
    </source>
</evidence>
<evidence type="ECO:0000256" key="1">
    <source>
        <dbReference type="ARBA" id="ARBA00008061"/>
    </source>
</evidence>
<reference evidence="7" key="1">
    <citation type="journal article" date="2019" name="Int. J. Syst. Evol. Microbiol.">
        <title>The Global Catalogue of Microorganisms (GCM) 10K type strain sequencing project: providing services to taxonomists for standard genome sequencing and annotation.</title>
        <authorList>
            <consortium name="The Broad Institute Genomics Platform"/>
            <consortium name="The Broad Institute Genome Sequencing Center for Infectious Disease"/>
            <person name="Wu L."/>
            <person name="Ma J."/>
        </authorList>
    </citation>
    <scope>NUCLEOTIDE SEQUENCE [LARGE SCALE GENOMIC DNA]</scope>
    <source>
        <strain evidence="7">TISTR 932</strain>
    </source>
</reference>
<dbReference type="SUPFAM" id="SSF51011">
    <property type="entry name" value="Glycosyl hydrolase domain"/>
    <property type="match status" value="1"/>
</dbReference>
<dbReference type="InterPro" id="IPR032091">
    <property type="entry name" value="Malt_amylase-like_C"/>
</dbReference>
<dbReference type="SUPFAM" id="SSF51445">
    <property type="entry name" value="(Trans)glycosidases"/>
    <property type="match status" value="1"/>
</dbReference>
<dbReference type="Gene3D" id="3.20.20.80">
    <property type="entry name" value="Glycosidases"/>
    <property type="match status" value="1"/>
</dbReference>
<dbReference type="Pfam" id="PF16657">
    <property type="entry name" value="Malt_amylase_C"/>
    <property type="match status" value="1"/>
</dbReference>
<dbReference type="Gene3D" id="3.90.400.10">
    <property type="entry name" value="Oligo-1,6-glucosidase, Domain 2"/>
    <property type="match status" value="1"/>
</dbReference>
<dbReference type="SMART" id="SM00642">
    <property type="entry name" value="Aamy"/>
    <property type="match status" value="1"/>
</dbReference>